<organism evidence="15 16">
    <name type="scientific">Salinadaptatus halalkaliphilus</name>
    <dbReference type="NCBI Taxonomy" id="2419781"/>
    <lineage>
        <taxon>Archaea</taxon>
        <taxon>Methanobacteriati</taxon>
        <taxon>Methanobacteriota</taxon>
        <taxon>Stenosarchaea group</taxon>
        <taxon>Halobacteria</taxon>
        <taxon>Halobacteriales</taxon>
        <taxon>Natrialbaceae</taxon>
        <taxon>Salinadaptatus</taxon>
    </lineage>
</organism>
<evidence type="ECO:0000256" key="9">
    <source>
        <dbReference type="ARBA" id="ARBA00038669"/>
    </source>
</evidence>
<evidence type="ECO:0000256" key="5">
    <source>
        <dbReference type="ARBA" id="ARBA00022840"/>
    </source>
</evidence>
<comment type="subunit">
    <text evidence="9">The complex is composed of two ATP-binding proteins (NikD and NikE), two transmembrane proteins (NikB and NikC) and a solute-binding protein (NikA).</text>
</comment>
<evidence type="ECO:0000256" key="2">
    <source>
        <dbReference type="ARBA" id="ARBA00022448"/>
    </source>
</evidence>
<dbReference type="GO" id="GO:0015833">
    <property type="term" value="P:peptide transport"/>
    <property type="evidence" value="ECO:0007669"/>
    <property type="project" value="InterPro"/>
</dbReference>
<dbReference type="OrthoDB" id="18209at2157"/>
<dbReference type="Gene3D" id="3.40.50.300">
    <property type="entry name" value="P-loop containing nucleotide triphosphate hydrolases"/>
    <property type="match status" value="1"/>
</dbReference>
<keyword evidence="8" id="KW-0472">Membrane</keyword>
<evidence type="ECO:0000256" key="6">
    <source>
        <dbReference type="ARBA" id="ARBA00022967"/>
    </source>
</evidence>
<keyword evidence="3" id="KW-1003">Cell membrane</keyword>
<evidence type="ECO:0000313" key="15">
    <source>
        <dbReference type="EMBL" id="THE63877.1"/>
    </source>
</evidence>
<dbReference type="Pfam" id="PF00005">
    <property type="entry name" value="ABC_tran"/>
    <property type="match status" value="1"/>
</dbReference>
<dbReference type="PANTHER" id="PTHR43297">
    <property type="entry name" value="OLIGOPEPTIDE TRANSPORT ATP-BINDING PROTEIN APPD"/>
    <property type="match status" value="1"/>
</dbReference>
<feature type="region of interest" description="Disordered" evidence="13">
    <location>
        <begin position="362"/>
        <end position="424"/>
    </location>
</feature>
<proteinExistence type="predicted"/>
<evidence type="ECO:0000256" key="7">
    <source>
        <dbReference type="ARBA" id="ARBA00023065"/>
    </source>
</evidence>
<dbReference type="GO" id="GO:0005524">
    <property type="term" value="F:ATP binding"/>
    <property type="evidence" value="ECO:0007669"/>
    <property type="project" value="UniProtKB-KW"/>
</dbReference>
<dbReference type="InterPro" id="IPR013563">
    <property type="entry name" value="Oligopep_ABC_C"/>
</dbReference>
<evidence type="ECO:0000259" key="14">
    <source>
        <dbReference type="PROSITE" id="PS50893"/>
    </source>
</evidence>
<dbReference type="InterPro" id="IPR017871">
    <property type="entry name" value="ABC_transporter-like_CS"/>
</dbReference>
<evidence type="ECO:0000313" key="16">
    <source>
        <dbReference type="Proteomes" id="UP000318864"/>
    </source>
</evidence>
<gene>
    <name evidence="15" type="ORF">D8Y22_16265</name>
</gene>
<dbReference type="EMBL" id="RBZW01000055">
    <property type="protein sequence ID" value="THE63877.1"/>
    <property type="molecule type" value="Genomic_DNA"/>
</dbReference>
<dbReference type="GO" id="GO:0005886">
    <property type="term" value="C:plasma membrane"/>
    <property type="evidence" value="ECO:0007669"/>
    <property type="project" value="UniProtKB-SubCell"/>
</dbReference>
<evidence type="ECO:0000256" key="12">
    <source>
        <dbReference type="ARBA" id="ARBA00048610"/>
    </source>
</evidence>
<accession>A0A4V3VL24</accession>
<comment type="catalytic activity">
    <reaction evidence="12">
        <text>Ni(2+)(out) + ATP + H2O = Ni(2+)(in) + ADP + phosphate + H(+)</text>
        <dbReference type="Rhea" id="RHEA:15557"/>
        <dbReference type="ChEBI" id="CHEBI:15377"/>
        <dbReference type="ChEBI" id="CHEBI:15378"/>
        <dbReference type="ChEBI" id="CHEBI:30616"/>
        <dbReference type="ChEBI" id="CHEBI:43474"/>
        <dbReference type="ChEBI" id="CHEBI:49786"/>
        <dbReference type="ChEBI" id="CHEBI:456216"/>
        <dbReference type="EC" id="7.2.2.11"/>
    </reaction>
    <physiologicalReaction direction="left-to-right" evidence="12">
        <dbReference type="Rhea" id="RHEA:15558"/>
    </physiologicalReaction>
</comment>
<dbReference type="GO" id="GO:0016887">
    <property type="term" value="F:ATP hydrolysis activity"/>
    <property type="evidence" value="ECO:0007669"/>
    <property type="project" value="InterPro"/>
</dbReference>
<reference evidence="15 16" key="1">
    <citation type="submission" date="2018-10" db="EMBL/GenBank/DDBJ databases">
        <title>Natronolimnobius sp. XQ-INN 246 isolated from Inner Mongolia Autonomous Region of China.</title>
        <authorList>
            <person name="Xue Q."/>
        </authorList>
    </citation>
    <scope>NUCLEOTIDE SEQUENCE [LARGE SCALE GENOMIC DNA]</scope>
    <source>
        <strain evidence="15 16">XQ-INN 246</strain>
    </source>
</reference>
<name>A0A4V3VL24_9EURY</name>
<dbReference type="InterPro" id="IPR027417">
    <property type="entry name" value="P-loop_NTPase"/>
</dbReference>
<evidence type="ECO:0000256" key="13">
    <source>
        <dbReference type="SAM" id="MobiDB-lite"/>
    </source>
</evidence>
<sequence>MTLDADSDGPTESSANADPLLAVEGLRTVFSTDKEEIHAVDGIDFDVREGETLGIVGESGSGKSVTARSIMGLVKSPGRIVDGSIRYRGEDLVGKSEDELRAYRGGDIAMIFQDPMTSLNPVYTVGNQIEEALELHQGLSGSEATDEAASLLESVNIPDARRRLGEYPHEFSGGMRQRALIAMALACDPEVLICDEPTTALDVTTQAQILELLQDVQRERDLGMIFITHDMGVIAEIADRVGVMYAGEIIERAPVERLFAKPKHPYTRGLLESIPGRNPEAARLHTIEGDVPTATEPAASCRFAPRCPKAIDGCDRVHPSAVAVDDADADSAGTDGADDGAIDGHTVSCLLYPEDRSREWRLEGHRDGDSIDATDLEGARTDGGTDETTSRGADATTSRGAGKATGDDASADTRDDATNEVIDE</sequence>
<feature type="compositionally biased region" description="Polar residues" evidence="13">
    <location>
        <begin position="386"/>
        <end position="399"/>
    </location>
</feature>
<protein>
    <recommendedName>
        <fullName evidence="11">Nickel import system ATP-binding protein NikD</fullName>
        <ecNumber evidence="10">7.2.2.11</ecNumber>
    </recommendedName>
</protein>
<dbReference type="PANTHER" id="PTHR43297:SF13">
    <property type="entry name" value="NICKEL ABC TRANSPORTER, ATP-BINDING PROTEIN"/>
    <property type="match status" value="1"/>
</dbReference>
<dbReference type="PROSITE" id="PS00211">
    <property type="entry name" value="ABC_TRANSPORTER_1"/>
    <property type="match status" value="1"/>
</dbReference>
<comment type="subcellular location">
    <subcellularLocation>
        <location evidence="1">Cell membrane</location>
        <topology evidence="1">Peripheral membrane protein</topology>
    </subcellularLocation>
</comment>
<keyword evidence="5 15" id="KW-0067">ATP-binding</keyword>
<dbReference type="InterPro" id="IPR003439">
    <property type="entry name" value="ABC_transporter-like_ATP-bd"/>
</dbReference>
<dbReference type="FunFam" id="3.40.50.300:FF:000016">
    <property type="entry name" value="Oligopeptide ABC transporter ATP-binding component"/>
    <property type="match status" value="1"/>
</dbReference>
<keyword evidence="4" id="KW-0547">Nucleotide-binding</keyword>
<evidence type="ECO:0000256" key="11">
    <source>
        <dbReference type="ARBA" id="ARBA00044143"/>
    </source>
</evidence>
<comment type="caution">
    <text evidence="15">The sequence shown here is derived from an EMBL/GenBank/DDBJ whole genome shotgun (WGS) entry which is preliminary data.</text>
</comment>
<dbReference type="InterPro" id="IPR050388">
    <property type="entry name" value="ABC_Ni/Peptide_Import"/>
</dbReference>
<feature type="domain" description="ABC transporter" evidence="14">
    <location>
        <begin position="21"/>
        <end position="271"/>
    </location>
</feature>
<dbReference type="EC" id="7.2.2.11" evidence="10"/>
<evidence type="ECO:0000256" key="4">
    <source>
        <dbReference type="ARBA" id="ARBA00022741"/>
    </source>
</evidence>
<dbReference type="AlphaFoldDB" id="A0A4V3VL24"/>
<dbReference type="PROSITE" id="PS50893">
    <property type="entry name" value="ABC_TRANSPORTER_2"/>
    <property type="match status" value="1"/>
</dbReference>
<dbReference type="SUPFAM" id="SSF52540">
    <property type="entry name" value="P-loop containing nucleoside triphosphate hydrolases"/>
    <property type="match status" value="1"/>
</dbReference>
<dbReference type="SMART" id="SM00382">
    <property type="entry name" value="AAA"/>
    <property type="match status" value="1"/>
</dbReference>
<dbReference type="CDD" id="cd03257">
    <property type="entry name" value="ABC_NikE_OppD_transporters"/>
    <property type="match status" value="1"/>
</dbReference>
<dbReference type="Proteomes" id="UP000318864">
    <property type="component" value="Unassembled WGS sequence"/>
</dbReference>
<keyword evidence="6" id="KW-1278">Translocase</keyword>
<keyword evidence="7" id="KW-0406">Ion transport</keyword>
<dbReference type="InterPro" id="IPR003593">
    <property type="entry name" value="AAA+_ATPase"/>
</dbReference>
<evidence type="ECO:0000256" key="8">
    <source>
        <dbReference type="ARBA" id="ARBA00023136"/>
    </source>
</evidence>
<keyword evidence="2" id="KW-0813">Transport</keyword>
<evidence type="ECO:0000256" key="10">
    <source>
        <dbReference type="ARBA" id="ARBA00039098"/>
    </source>
</evidence>
<dbReference type="NCBIfam" id="TIGR01727">
    <property type="entry name" value="oligo_HPY"/>
    <property type="match status" value="1"/>
</dbReference>
<evidence type="ECO:0000256" key="1">
    <source>
        <dbReference type="ARBA" id="ARBA00004202"/>
    </source>
</evidence>
<dbReference type="Pfam" id="PF08352">
    <property type="entry name" value="oligo_HPY"/>
    <property type="match status" value="1"/>
</dbReference>
<dbReference type="GO" id="GO:0015413">
    <property type="term" value="F:ABC-type nickel transporter activity"/>
    <property type="evidence" value="ECO:0007669"/>
    <property type="project" value="UniProtKB-EC"/>
</dbReference>
<dbReference type="RefSeq" id="WP_141465723.1">
    <property type="nucleotide sequence ID" value="NZ_RBZW01000055.1"/>
</dbReference>
<evidence type="ECO:0000256" key="3">
    <source>
        <dbReference type="ARBA" id="ARBA00022475"/>
    </source>
</evidence>
<keyword evidence="16" id="KW-1185">Reference proteome</keyword>